<dbReference type="Proteomes" id="UP000315700">
    <property type="component" value="Chromosome"/>
</dbReference>
<sequence length="75" mass="8028">MSGDSRLMRFVCLAMDGARPDATERQKGARALAIAIAAWTPTLTKEEAEGASLLVIEAMVRPQECRDLLGLPAGE</sequence>
<dbReference type="RefSeq" id="WP_145030447.1">
    <property type="nucleotide sequence ID" value="NZ_CP036271.1"/>
</dbReference>
<name>A0A517SEQ2_9PLAN</name>
<organism evidence="1 2">
    <name type="scientific">Caulifigura coniformis</name>
    <dbReference type="NCBI Taxonomy" id="2527983"/>
    <lineage>
        <taxon>Bacteria</taxon>
        <taxon>Pseudomonadati</taxon>
        <taxon>Planctomycetota</taxon>
        <taxon>Planctomycetia</taxon>
        <taxon>Planctomycetales</taxon>
        <taxon>Planctomycetaceae</taxon>
        <taxon>Caulifigura</taxon>
    </lineage>
</organism>
<reference evidence="1 2" key="1">
    <citation type="submission" date="2019-02" db="EMBL/GenBank/DDBJ databases">
        <title>Deep-cultivation of Planctomycetes and their phenomic and genomic characterization uncovers novel biology.</title>
        <authorList>
            <person name="Wiegand S."/>
            <person name="Jogler M."/>
            <person name="Boedeker C."/>
            <person name="Pinto D."/>
            <person name="Vollmers J."/>
            <person name="Rivas-Marin E."/>
            <person name="Kohn T."/>
            <person name="Peeters S.H."/>
            <person name="Heuer A."/>
            <person name="Rast P."/>
            <person name="Oberbeckmann S."/>
            <person name="Bunk B."/>
            <person name="Jeske O."/>
            <person name="Meyerdierks A."/>
            <person name="Storesund J.E."/>
            <person name="Kallscheuer N."/>
            <person name="Luecker S."/>
            <person name="Lage O.M."/>
            <person name="Pohl T."/>
            <person name="Merkel B.J."/>
            <person name="Hornburger P."/>
            <person name="Mueller R.-W."/>
            <person name="Bruemmer F."/>
            <person name="Labrenz M."/>
            <person name="Spormann A.M."/>
            <person name="Op den Camp H."/>
            <person name="Overmann J."/>
            <person name="Amann R."/>
            <person name="Jetten M.S.M."/>
            <person name="Mascher T."/>
            <person name="Medema M.H."/>
            <person name="Devos D.P."/>
            <person name="Kaster A.-K."/>
            <person name="Ovreas L."/>
            <person name="Rohde M."/>
            <person name="Galperin M.Y."/>
            <person name="Jogler C."/>
        </authorList>
    </citation>
    <scope>NUCLEOTIDE SEQUENCE [LARGE SCALE GENOMIC DNA]</scope>
    <source>
        <strain evidence="1 2">Pan44</strain>
    </source>
</reference>
<dbReference type="AlphaFoldDB" id="A0A517SEQ2"/>
<dbReference type="EMBL" id="CP036271">
    <property type="protein sequence ID" value="QDT54604.1"/>
    <property type="molecule type" value="Genomic_DNA"/>
</dbReference>
<keyword evidence="2" id="KW-1185">Reference proteome</keyword>
<gene>
    <name evidence="1" type="ORF">Pan44_26380</name>
</gene>
<proteinExistence type="predicted"/>
<evidence type="ECO:0000313" key="2">
    <source>
        <dbReference type="Proteomes" id="UP000315700"/>
    </source>
</evidence>
<dbReference type="KEGG" id="ccos:Pan44_26380"/>
<dbReference type="InParanoid" id="A0A517SEQ2"/>
<protein>
    <submittedName>
        <fullName evidence="1">Uncharacterized protein</fullName>
    </submittedName>
</protein>
<accession>A0A517SEQ2</accession>
<evidence type="ECO:0000313" key="1">
    <source>
        <dbReference type="EMBL" id="QDT54604.1"/>
    </source>
</evidence>